<dbReference type="InterPro" id="IPR025202">
    <property type="entry name" value="PLD-like_dom"/>
</dbReference>
<dbReference type="PROSITE" id="PS51192">
    <property type="entry name" value="HELICASE_ATP_BIND_1"/>
    <property type="match status" value="1"/>
</dbReference>
<organism evidence="3 4">
    <name type="scientific">Salimicrobium jeotgali</name>
    <dbReference type="NCBI Taxonomy" id="1230341"/>
    <lineage>
        <taxon>Bacteria</taxon>
        <taxon>Bacillati</taxon>
        <taxon>Bacillota</taxon>
        <taxon>Bacilli</taxon>
        <taxon>Bacillales</taxon>
        <taxon>Bacillaceae</taxon>
        <taxon>Salimicrobium</taxon>
    </lineage>
</organism>
<dbReference type="Pfam" id="PF13091">
    <property type="entry name" value="PLDc_2"/>
    <property type="match status" value="1"/>
</dbReference>
<dbReference type="AlphaFoldDB" id="A0AAC8PPC6"/>
<dbReference type="InterPro" id="IPR021835">
    <property type="entry name" value="DUF3427"/>
</dbReference>
<evidence type="ECO:0000313" key="3">
    <source>
        <dbReference type="EMBL" id="AKG03487.2"/>
    </source>
</evidence>
<dbReference type="Pfam" id="PF26350">
    <property type="entry name" value="DUF8090"/>
    <property type="match status" value="1"/>
</dbReference>
<dbReference type="Proteomes" id="UP000092654">
    <property type="component" value="Chromosome"/>
</dbReference>
<proteinExistence type="predicted"/>
<dbReference type="PROSITE" id="PS51194">
    <property type="entry name" value="HELICASE_CTER"/>
    <property type="match status" value="1"/>
</dbReference>
<dbReference type="Pfam" id="PF04851">
    <property type="entry name" value="ResIII"/>
    <property type="match status" value="1"/>
</dbReference>
<dbReference type="PANTHER" id="PTHR47396:SF1">
    <property type="entry name" value="ATP-DEPENDENT HELICASE IRC3-RELATED"/>
    <property type="match status" value="1"/>
</dbReference>
<dbReference type="Pfam" id="PF00271">
    <property type="entry name" value="Helicase_C"/>
    <property type="match status" value="1"/>
</dbReference>
<dbReference type="SUPFAM" id="SSF52540">
    <property type="entry name" value="P-loop containing nucleoside triphosphate hydrolases"/>
    <property type="match status" value="1"/>
</dbReference>
<keyword evidence="3" id="KW-0547">Nucleotide-binding</keyword>
<feature type="domain" description="Helicase C-terminal" evidence="2">
    <location>
        <begin position="431"/>
        <end position="582"/>
    </location>
</feature>
<dbReference type="KEGG" id="sje:AAV35_000940"/>
<dbReference type="PANTHER" id="PTHR47396">
    <property type="entry name" value="TYPE I RESTRICTION ENZYME ECOKI R PROTEIN"/>
    <property type="match status" value="1"/>
</dbReference>
<dbReference type="CDD" id="cd09204">
    <property type="entry name" value="PLDc_N_DEXD_b2"/>
    <property type="match status" value="1"/>
</dbReference>
<keyword evidence="3" id="KW-0067">ATP-binding</keyword>
<dbReference type="InterPro" id="IPR006935">
    <property type="entry name" value="Helicase/UvrB_N"/>
</dbReference>
<sequence length="955" mass="111511">MGKTHIRWIQIISRIRGEGMPNEPRLIVNTQTESLLQELKTSLETCRSFYFSVAFLNFSGLQLLLEALKEAETAGVEGKILTSTYLNFTDPEALRKLREFPLIESKVFVTDKTGFHTKAYIFEYDDCYKVIIGSSNITQHALKSNVEWNVELISKQHAAFMDRVISEFNDLWERSRRVDDEFLHDYTELVRNLKETVTHQSLVYEKSTYVTPNSMQTRAMENLDRLRGIGEKKALVVAATGTGKTYMSAFDVRRERPKRLLFVVHREEILQKAKETFEYFLHNFHVSFGLLTGTQKDLDADYLFANIRTLHNYYESFDPGTFDYIIYDEAHHVTAPTYQEVFDYFDAGFTLGMTATPERGDQQSIFEQFDQNVALEVRLHDALEDDIIVPFHYFGITDIDEVDLRDVSIDDIDEMTRRLKVNERVDFIIENMKFYGWDGEKRKGLGFCASREHATYMAEEFRKRGIPSLAMDGENTGVERREAIRRLESDESEIEFLFTVDIFNEGVDIPSVNTVLMLRPTNSPIVFIQQLGRGLRKYEGKEFLTVLDFIGNHAKTFLIAIALNGQRYYDKESLKVAISTGFAHLPGATHIEMDEISKERILTQIDRESFMSMTYLREQYQEFKRVRAGKTPHWLMDYYTYENAPDPVSFIRKKNTYLEFVAATEKDDHLKELSADETFIKTLKWLSSMLPLKRSYDFALLRALAHKRLITTAEAHSEIEKWVEEVPEVSVEHALCYVNQEFFDSGMRERTPKLVSYDGERAERTLLFDKLLNNPEYRAYILDVLEYGLLRYEREFGSRYYGTPHFKLYEQYQMADAALLSNYRKSHSAFRGSGLLQNGNDYFLFIDLHKEADIKESINYNDKLISRAQFQWETPNSTRQDSERGKNILHNRERGIRLHLFVRKYKQIENGFTEPYIYIGEGDALSWRGEQPVEVQIALHHQLPEQLFTELTEKV</sequence>
<dbReference type="CDD" id="cd18799">
    <property type="entry name" value="SF2_C_EcoAI-like"/>
    <property type="match status" value="1"/>
</dbReference>
<gene>
    <name evidence="3" type="ORF">AAV35_000940</name>
</gene>
<dbReference type="EMBL" id="CP011361">
    <property type="protein sequence ID" value="AKG03487.2"/>
    <property type="molecule type" value="Genomic_DNA"/>
</dbReference>
<dbReference type="Gene3D" id="3.40.50.300">
    <property type="entry name" value="P-loop containing nucleotide triphosphate hydrolases"/>
    <property type="match status" value="2"/>
</dbReference>
<protein>
    <submittedName>
        <fullName evidence="3">DNA repair helicase</fullName>
    </submittedName>
</protein>
<reference evidence="4" key="1">
    <citation type="submission" date="2015-06" db="EMBL/GenBank/DDBJ databases">
        <title>Salimicrobium jeotgali MJ3, isolated from Myulchi jeot, a traditional Korean fermented seafood.</title>
        <authorList>
            <person name="Kim K.H."/>
            <person name="Jeon C.O."/>
            <person name="Jin H.M."/>
        </authorList>
    </citation>
    <scope>NUCLEOTIDE SEQUENCE [LARGE SCALE GENOMIC DNA]</scope>
    <source>
        <strain evidence="4">MJ3</strain>
    </source>
</reference>
<accession>A0AAC8PPC6</accession>
<dbReference type="Pfam" id="PF11907">
    <property type="entry name" value="DUF3427"/>
    <property type="match status" value="1"/>
</dbReference>
<dbReference type="GO" id="GO:0005829">
    <property type="term" value="C:cytosol"/>
    <property type="evidence" value="ECO:0007669"/>
    <property type="project" value="TreeGrafter"/>
</dbReference>
<dbReference type="InterPro" id="IPR027417">
    <property type="entry name" value="P-loop_NTPase"/>
</dbReference>
<keyword evidence="3" id="KW-0347">Helicase</keyword>
<evidence type="ECO:0000259" key="2">
    <source>
        <dbReference type="PROSITE" id="PS51194"/>
    </source>
</evidence>
<dbReference type="CDD" id="cd18032">
    <property type="entry name" value="DEXHc_RE_I_III_res"/>
    <property type="match status" value="1"/>
</dbReference>
<evidence type="ECO:0000259" key="1">
    <source>
        <dbReference type="PROSITE" id="PS51192"/>
    </source>
</evidence>
<dbReference type="GO" id="GO:0005524">
    <property type="term" value="F:ATP binding"/>
    <property type="evidence" value="ECO:0007669"/>
    <property type="project" value="InterPro"/>
</dbReference>
<dbReference type="GO" id="GO:0003677">
    <property type="term" value="F:DNA binding"/>
    <property type="evidence" value="ECO:0007669"/>
    <property type="project" value="InterPro"/>
</dbReference>
<dbReference type="GO" id="GO:0016787">
    <property type="term" value="F:hydrolase activity"/>
    <property type="evidence" value="ECO:0007669"/>
    <property type="project" value="InterPro"/>
</dbReference>
<name>A0AAC8PPC6_9BACI</name>
<dbReference type="InterPro" id="IPR058403">
    <property type="entry name" value="DUF8090"/>
</dbReference>
<dbReference type="InterPro" id="IPR050742">
    <property type="entry name" value="Helicase_Restrict-Modif_Enz"/>
</dbReference>
<dbReference type="InterPro" id="IPR001650">
    <property type="entry name" value="Helicase_C-like"/>
</dbReference>
<dbReference type="SUPFAM" id="SSF56024">
    <property type="entry name" value="Phospholipase D/nuclease"/>
    <property type="match status" value="1"/>
</dbReference>
<keyword evidence="3" id="KW-0378">Hydrolase</keyword>
<evidence type="ECO:0000313" key="4">
    <source>
        <dbReference type="Proteomes" id="UP000092654"/>
    </source>
</evidence>
<dbReference type="InterPro" id="IPR014001">
    <property type="entry name" value="Helicase_ATP-bd"/>
</dbReference>
<dbReference type="Gene3D" id="3.30.870.10">
    <property type="entry name" value="Endonuclease Chain A"/>
    <property type="match status" value="1"/>
</dbReference>
<dbReference type="GO" id="GO:0004386">
    <property type="term" value="F:helicase activity"/>
    <property type="evidence" value="ECO:0007669"/>
    <property type="project" value="UniProtKB-KW"/>
</dbReference>
<feature type="domain" description="Helicase ATP-binding" evidence="1">
    <location>
        <begin position="225"/>
        <end position="375"/>
    </location>
</feature>
<dbReference type="SMART" id="SM00490">
    <property type="entry name" value="HELICc"/>
    <property type="match status" value="1"/>
</dbReference>
<dbReference type="SMART" id="SM00487">
    <property type="entry name" value="DEXDc"/>
    <property type="match status" value="1"/>
</dbReference>